<dbReference type="Proteomes" id="UP000799439">
    <property type="component" value="Unassembled WGS sequence"/>
</dbReference>
<organism evidence="1 2">
    <name type="scientific">Myriangium duriaei CBS 260.36</name>
    <dbReference type="NCBI Taxonomy" id="1168546"/>
    <lineage>
        <taxon>Eukaryota</taxon>
        <taxon>Fungi</taxon>
        <taxon>Dikarya</taxon>
        <taxon>Ascomycota</taxon>
        <taxon>Pezizomycotina</taxon>
        <taxon>Dothideomycetes</taxon>
        <taxon>Dothideomycetidae</taxon>
        <taxon>Myriangiales</taxon>
        <taxon>Myriangiaceae</taxon>
        <taxon>Myriangium</taxon>
    </lineage>
</organism>
<proteinExistence type="predicted"/>
<keyword evidence="2" id="KW-1185">Reference proteome</keyword>
<sequence length="175" mass="19543">MAKNLWLLCRACFKFANNTKNETGTWATEAEIQEFVTRQRQRLSADTKAAFKANSALIKRARAGGPETQKQVLCENCGICDYLVQLRSTMKGVRLCNTCNVKGARVLTGAEKVKAFEINALRNEGKDVMCAGRGCRKIEPKLQPGVPGLRRWPVYEIGPLCGSCQVRQNRHHAIF</sequence>
<dbReference type="OrthoDB" id="10578153at2759"/>
<dbReference type="AlphaFoldDB" id="A0A9P4MJA2"/>
<name>A0A9P4MJA2_9PEZI</name>
<comment type="caution">
    <text evidence="1">The sequence shown here is derived from an EMBL/GenBank/DDBJ whole genome shotgun (WGS) entry which is preliminary data.</text>
</comment>
<protein>
    <submittedName>
        <fullName evidence="1">Uncharacterized protein</fullName>
    </submittedName>
</protein>
<evidence type="ECO:0000313" key="2">
    <source>
        <dbReference type="Proteomes" id="UP000799439"/>
    </source>
</evidence>
<dbReference type="EMBL" id="ML996091">
    <property type="protein sequence ID" value="KAF2149591.1"/>
    <property type="molecule type" value="Genomic_DNA"/>
</dbReference>
<gene>
    <name evidence="1" type="ORF">K461DRAFT_281976</name>
</gene>
<accession>A0A9P4MJA2</accession>
<evidence type="ECO:0000313" key="1">
    <source>
        <dbReference type="EMBL" id="KAF2149591.1"/>
    </source>
</evidence>
<reference evidence="1" key="1">
    <citation type="journal article" date="2020" name="Stud. Mycol.">
        <title>101 Dothideomycetes genomes: a test case for predicting lifestyles and emergence of pathogens.</title>
        <authorList>
            <person name="Haridas S."/>
            <person name="Albert R."/>
            <person name="Binder M."/>
            <person name="Bloem J."/>
            <person name="Labutti K."/>
            <person name="Salamov A."/>
            <person name="Andreopoulos B."/>
            <person name="Baker S."/>
            <person name="Barry K."/>
            <person name="Bills G."/>
            <person name="Bluhm B."/>
            <person name="Cannon C."/>
            <person name="Castanera R."/>
            <person name="Culley D."/>
            <person name="Daum C."/>
            <person name="Ezra D."/>
            <person name="Gonzalez J."/>
            <person name="Henrissat B."/>
            <person name="Kuo A."/>
            <person name="Liang C."/>
            <person name="Lipzen A."/>
            <person name="Lutzoni F."/>
            <person name="Magnuson J."/>
            <person name="Mondo S."/>
            <person name="Nolan M."/>
            <person name="Ohm R."/>
            <person name="Pangilinan J."/>
            <person name="Park H.-J."/>
            <person name="Ramirez L."/>
            <person name="Alfaro M."/>
            <person name="Sun H."/>
            <person name="Tritt A."/>
            <person name="Yoshinaga Y."/>
            <person name="Zwiers L.-H."/>
            <person name="Turgeon B."/>
            <person name="Goodwin S."/>
            <person name="Spatafora J."/>
            <person name="Crous P."/>
            <person name="Grigoriev I."/>
        </authorList>
    </citation>
    <scope>NUCLEOTIDE SEQUENCE</scope>
    <source>
        <strain evidence="1">CBS 260.36</strain>
    </source>
</reference>